<comment type="subcellular location">
    <subcellularLocation>
        <location evidence="1">Secreted</location>
    </subcellularLocation>
</comment>
<dbReference type="GO" id="GO:0004222">
    <property type="term" value="F:metalloendopeptidase activity"/>
    <property type="evidence" value="ECO:0007669"/>
    <property type="project" value="TreeGrafter"/>
</dbReference>
<evidence type="ECO:0000313" key="6">
    <source>
        <dbReference type="Ensembl" id="ENSSGRP00000011652.1"/>
    </source>
</evidence>
<dbReference type="InterPro" id="IPR036383">
    <property type="entry name" value="TSP1_rpt_sf"/>
</dbReference>
<evidence type="ECO:0000256" key="1">
    <source>
        <dbReference type="ARBA" id="ARBA00004613"/>
    </source>
</evidence>
<dbReference type="InterPro" id="IPR050439">
    <property type="entry name" value="ADAMTS_ADAMTS-like"/>
</dbReference>
<dbReference type="PANTHER" id="PTHR13723">
    <property type="entry name" value="ADAMTS A DISINTEGRIN AND METALLOPROTEASE WITH THROMBOSPONDIN MOTIFS PROTEASE"/>
    <property type="match status" value="1"/>
</dbReference>
<dbReference type="Gene3D" id="2.20.100.10">
    <property type="entry name" value="Thrombospondin type-1 (TSP1) repeat"/>
    <property type="match status" value="1"/>
</dbReference>
<dbReference type="Pfam" id="PF00090">
    <property type="entry name" value="TSP_1"/>
    <property type="match status" value="1"/>
</dbReference>
<dbReference type="PANTHER" id="PTHR13723:SF141">
    <property type="entry name" value="A DISINTEGRIN AND METALLOPROTEINASE WITH THROMBOSPONDIN MOTIFS 2"/>
    <property type="match status" value="1"/>
</dbReference>
<dbReference type="InterPro" id="IPR013273">
    <property type="entry name" value="ADAMTS/ADAMTS-like"/>
</dbReference>
<dbReference type="InterPro" id="IPR000884">
    <property type="entry name" value="TSP1_rpt"/>
</dbReference>
<name>A0A672KM99_SINGR</name>
<evidence type="ECO:0000256" key="2">
    <source>
        <dbReference type="ARBA" id="ARBA00022525"/>
    </source>
</evidence>
<keyword evidence="3 4" id="KW-1015">Disulfide bond</keyword>
<dbReference type="PROSITE" id="PS50092">
    <property type="entry name" value="TSP1"/>
    <property type="match status" value="1"/>
</dbReference>
<keyword evidence="2" id="KW-0964">Secreted</keyword>
<accession>A0A672KM99</accession>
<evidence type="ECO:0000313" key="7">
    <source>
        <dbReference type="Proteomes" id="UP000472262"/>
    </source>
</evidence>
<sequence>VYVLLSSSLNIIKRDGSWGMWSEFGACSHPCGRGLQFRTRACDNPRCDPYHDYRAEQCSMMDNKFEYQNTWHHWLPYEHPDPKQRCKLYCQSKETRAVVNMQTPVEPGTRCSYKDPYSVGLLLMMSLSLQKVGCDNVVGSALQEDKCGICGGDGTKCKTHKFNFTFVEKKGAHPKICSY</sequence>
<dbReference type="Gene3D" id="2.60.120.830">
    <property type="match status" value="1"/>
</dbReference>
<evidence type="ECO:0000259" key="5">
    <source>
        <dbReference type="Pfam" id="PF19236"/>
    </source>
</evidence>
<feature type="disulfide bond" evidence="4">
    <location>
        <begin position="27"/>
        <end position="47"/>
    </location>
</feature>
<evidence type="ECO:0000256" key="4">
    <source>
        <dbReference type="PIRSR" id="PIRSR613273-3"/>
    </source>
</evidence>
<dbReference type="AlphaFoldDB" id="A0A672KM99"/>
<dbReference type="Ensembl" id="ENSSGRT00000012651.1">
    <property type="protein sequence ID" value="ENSSGRP00000011652.1"/>
    <property type="gene ID" value="ENSSGRG00000007583.1"/>
</dbReference>
<dbReference type="GO" id="GO:0006508">
    <property type="term" value="P:proteolysis"/>
    <property type="evidence" value="ECO:0007669"/>
    <property type="project" value="TreeGrafter"/>
</dbReference>
<dbReference type="GO" id="GO:0031012">
    <property type="term" value="C:extracellular matrix"/>
    <property type="evidence" value="ECO:0007669"/>
    <property type="project" value="TreeGrafter"/>
</dbReference>
<protein>
    <recommendedName>
        <fullName evidence="5">ADAMTS/ADAMTS-like cysteine-rich domain-containing protein</fullName>
    </recommendedName>
</protein>
<feature type="domain" description="ADAMTS/ADAMTS-like cysteine-rich" evidence="5">
    <location>
        <begin position="71"/>
        <end position="157"/>
    </location>
</feature>
<reference evidence="6" key="2">
    <citation type="submission" date="2025-09" db="UniProtKB">
        <authorList>
            <consortium name="Ensembl"/>
        </authorList>
    </citation>
    <scope>IDENTIFICATION</scope>
</reference>
<dbReference type="PRINTS" id="PR01857">
    <property type="entry name" value="ADAMTSFAMILY"/>
</dbReference>
<dbReference type="OMA" id="KSQHATG"/>
<reference evidence="6" key="1">
    <citation type="submission" date="2025-08" db="UniProtKB">
        <authorList>
            <consortium name="Ensembl"/>
        </authorList>
    </citation>
    <scope>IDENTIFICATION</scope>
</reference>
<dbReference type="GO" id="GO:0030198">
    <property type="term" value="P:extracellular matrix organization"/>
    <property type="evidence" value="ECO:0007669"/>
    <property type="project" value="InterPro"/>
</dbReference>
<dbReference type="InterPro" id="IPR045371">
    <property type="entry name" value="ADAMTS_CR_3"/>
</dbReference>
<dbReference type="GO" id="GO:0005576">
    <property type="term" value="C:extracellular region"/>
    <property type="evidence" value="ECO:0007669"/>
    <property type="project" value="UniProtKB-SubCell"/>
</dbReference>
<dbReference type="SUPFAM" id="SSF82895">
    <property type="entry name" value="TSP-1 type 1 repeat"/>
    <property type="match status" value="1"/>
</dbReference>
<organism evidence="6 7">
    <name type="scientific">Sinocyclocheilus grahami</name>
    <name type="common">Dianchi golden-line fish</name>
    <name type="synonym">Barbus grahami</name>
    <dbReference type="NCBI Taxonomy" id="75366"/>
    <lineage>
        <taxon>Eukaryota</taxon>
        <taxon>Metazoa</taxon>
        <taxon>Chordata</taxon>
        <taxon>Craniata</taxon>
        <taxon>Vertebrata</taxon>
        <taxon>Euteleostomi</taxon>
        <taxon>Actinopterygii</taxon>
        <taxon>Neopterygii</taxon>
        <taxon>Teleostei</taxon>
        <taxon>Ostariophysi</taxon>
        <taxon>Cypriniformes</taxon>
        <taxon>Cyprinidae</taxon>
        <taxon>Cyprininae</taxon>
        <taxon>Sinocyclocheilus</taxon>
    </lineage>
</organism>
<dbReference type="SMART" id="SM00209">
    <property type="entry name" value="TSP1"/>
    <property type="match status" value="1"/>
</dbReference>
<keyword evidence="7" id="KW-1185">Reference proteome</keyword>
<dbReference type="Pfam" id="PF19236">
    <property type="entry name" value="ADAMTS_CR_3"/>
    <property type="match status" value="1"/>
</dbReference>
<proteinExistence type="predicted"/>
<dbReference type="InParanoid" id="A0A672KM99"/>
<evidence type="ECO:0000256" key="3">
    <source>
        <dbReference type="ARBA" id="ARBA00023157"/>
    </source>
</evidence>
<dbReference type="Proteomes" id="UP000472262">
    <property type="component" value="Unassembled WGS sequence"/>
</dbReference>